<feature type="chain" id="PRO_5010318491" evidence="1">
    <location>
        <begin position="25"/>
        <end position="84"/>
    </location>
</feature>
<organism evidence="2 3">
    <name type="scientific">Pseudomonas graminis</name>
    <dbReference type="NCBI Taxonomy" id="158627"/>
    <lineage>
        <taxon>Bacteria</taxon>
        <taxon>Pseudomonadati</taxon>
        <taxon>Pseudomonadota</taxon>
        <taxon>Gammaproteobacteria</taxon>
        <taxon>Pseudomonadales</taxon>
        <taxon>Pseudomonadaceae</taxon>
        <taxon>Pseudomonas</taxon>
    </lineage>
</organism>
<dbReference type="AlphaFoldDB" id="A0A1I0HSQ5"/>
<feature type="signal peptide" evidence="1">
    <location>
        <begin position="1"/>
        <end position="24"/>
    </location>
</feature>
<evidence type="ECO:0000313" key="3">
    <source>
        <dbReference type="Proteomes" id="UP000182332"/>
    </source>
</evidence>
<dbReference type="Proteomes" id="UP000182332">
    <property type="component" value="Unassembled WGS sequence"/>
</dbReference>
<gene>
    <name evidence="2" type="ORF">SAMN05216197_12911</name>
</gene>
<name>A0A1I0HSQ5_9PSED</name>
<reference evidence="2 3" key="1">
    <citation type="submission" date="2016-10" db="EMBL/GenBank/DDBJ databases">
        <authorList>
            <person name="de Groot N.N."/>
        </authorList>
    </citation>
    <scope>NUCLEOTIDE SEQUENCE [LARGE SCALE GENOMIC DNA]</scope>
    <source>
        <strain evidence="2 3">DSM 11363</strain>
    </source>
</reference>
<dbReference type="OrthoDB" id="7022045at2"/>
<evidence type="ECO:0000256" key="1">
    <source>
        <dbReference type="SAM" id="SignalP"/>
    </source>
</evidence>
<proteinExistence type="predicted"/>
<sequence>MTPIKTTLSAVAFALAGFAVHANAAVQHTGGDERTCFQLAPKVAENGSDKTPLVMWIESRGQMVAEGGSEHTRVGVAGHQQSRV</sequence>
<protein>
    <submittedName>
        <fullName evidence="2">Uncharacterized protein</fullName>
    </submittedName>
</protein>
<keyword evidence="1" id="KW-0732">Signal</keyword>
<evidence type="ECO:0000313" key="2">
    <source>
        <dbReference type="EMBL" id="SET86262.1"/>
    </source>
</evidence>
<accession>A0A1I0HSQ5</accession>
<dbReference type="EMBL" id="FOHW01000029">
    <property type="protein sequence ID" value="SET86262.1"/>
    <property type="molecule type" value="Genomic_DNA"/>
</dbReference>
<dbReference type="RefSeq" id="WP_074891839.1">
    <property type="nucleotide sequence ID" value="NZ_FOHW01000029.1"/>
</dbReference>